<evidence type="ECO:0000313" key="5">
    <source>
        <dbReference type="Proteomes" id="UP001500635"/>
    </source>
</evidence>
<protein>
    <recommendedName>
        <fullName evidence="3">HTH iclR-type domain-containing protein</fullName>
    </recommendedName>
</protein>
<reference evidence="5" key="1">
    <citation type="journal article" date="2019" name="Int. J. Syst. Evol. Microbiol.">
        <title>The Global Catalogue of Microorganisms (GCM) 10K type strain sequencing project: providing services to taxonomists for standard genome sequencing and annotation.</title>
        <authorList>
            <consortium name="The Broad Institute Genomics Platform"/>
            <consortium name="The Broad Institute Genome Sequencing Center for Infectious Disease"/>
            <person name="Wu L."/>
            <person name="Ma J."/>
        </authorList>
    </citation>
    <scope>NUCLEOTIDE SEQUENCE [LARGE SCALE GENOMIC DNA]</scope>
    <source>
        <strain evidence="5">JCM 17688</strain>
    </source>
</reference>
<organism evidence="4 5">
    <name type="scientific">Tsukamurella soli</name>
    <dbReference type="NCBI Taxonomy" id="644556"/>
    <lineage>
        <taxon>Bacteria</taxon>
        <taxon>Bacillati</taxon>
        <taxon>Actinomycetota</taxon>
        <taxon>Actinomycetes</taxon>
        <taxon>Mycobacteriales</taxon>
        <taxon>Tsukamurellaceae</taxon>
        <taxon>Tsukamurella</taxon>
    </lineage>
</organism>
<evidence type="ECO:0000256" key="1">
    <source>
        <dbReference type="ARBA" id="ARBA00023015"/>
    </source>
</evidence>
<dbReference type="EMBL" id="BAABFR010000106">
    <property type="protein sequence ID" value="GAA4403224.1"/>
    <property type="molecule type" value="Genomic_DNA"/>
</dbReference>
<sequence length="255" mass="27526">MSATSEANDPPVERAPQHHRTIDRVTKILEEVVYHPGMTFTDLSRALDAPKSSVHGFVRGLIAAGWLHQDDTRFYIGPALYGLTLASGHLRAGAVTDADLMALHEAAGITVFLGVPAGDNLIYVSEIGAELLPSFGARSNIRRGLLETAGGKALLAAMPADQRDAYLRRRPDSEAELIDRFFSEFDQIVMTRIARNTLHSGTQYALGTVVGGPTGRAAAEVTLVGRTAEMRAREAELSALLLEHVDRWSARSAAN</sequence>
<feature type="domain" description="HTH iclR-type" evidence="3">
    <location>
        <begin position="19"/>
        <end position="78"/>
    </location>
</feature>
<evidence type="ECO:0000313" key="4">
    <source>
        <dbReference type="EMBL" id="GAA4403224.1"/>
    </source>
</evidence>
<keyword evidence="1" id="KW-0805">Transcription regulation</keyword>
<dbReference type="SUPFAM" id="SSF46785">
    <property type="entry name" value="Winged helix' DNA-binding domain"/>
    <property type="match status" value="1"/>
</dbReference>
<dbReference type="Pfam" id="PF09339">
    <property type="entry name" value="HTH_IclR"/>
    <property type="match status" value="1"/>
</dbReference>
<dbReference type="SMART" id="SM00346">
    <property type="entry name" value="HTH_ICLR"/>
    <property type="match status" value="1"/>
</dbReference>
<proteinExistence type="predicted"/>
<name>A0ABP8KAY1_9ACTN</name>
<gene>
    <name evidence="4" type="ORF">GCM10023147_44500</name>
</gene>
<dbReference type="Proteomes" id="UP001500635">
    <property type="component" value="Unassembled WGS sequence"/>
</dbReference>
<dbReference type="Gene3D" id="3.30.450.40">
    <property type="match status" value="1"/>
</dbReference>
<dbReference type="RefSeq" id="WP_345000273.1">
    <property type="nucleotide sequence ID" value="NZ_BAABFR010000106.1"/>
</dbReference>
<accession>A0ABP8KAY1</accession>
<dbReference type="PANTHER" id="PTHR30136">
    <property type="entry name" value="HELIX-TURN-HELIX TRANSCRIPTIONAL REGULATOR, ICLR FAMILY"/>
    <property type="match status" value="1"/>
</dbReference>
<evidence type="ECO:0000259" key="3">
    <source>
        <dbReference type="PROSITE" id="PS51077"/>
    </source>
</evidence>
<evidence type="ECO:0000256" key="2">
    <source>
        <dbReference type="ARBA" id="ARBA00023163"/>
    </source>
</evidence>
<dbReference type="InterPro" id="IPR005471">
    <property type="entry name" value="Tscrpt_reg_IclR_N"/>
</dbReference>
<dbReference type="InterPro" id="IPR050707">
    <property type="entry name" value="HTH_MetabolicPath_Reg"/>
</dbReference>
<dbReference type="PANTHER" id="PTHR30136:SF35">
    <property type="entry name" value="HTH-TYPE TRANSCRIPTIONAL REGULATOR RV1719"/>
    <property type="match status" value="1"/>
</dbReference>
<keyword evidence="5" id="KW-1185">Reference proteome</keyword>
<dbReference type="InterPro" id="IPR036388">
    <property type="entry name" value="WH-like_DNA-bd_sf"/>
</dbReference>
<dbReference type="InterPro" id="IPR029016">
    <property type="entry name" value="GAF-like_dom_sf"/>
</dbReference>
<comment type="caution">
    <text evidence="4">The sequence shown here is derived from an EMBL/GenBank/DDBJ whole genome shotgun (WGS) entry which is preliminary data.</text>
</comment>
<keyword evidence="2" id="KW-0804">Transcription</keyword>
<dbReference type="SUPFAM" id="SSF55781">
    <property type="entry name" value="GAF domain-like"/>
    <property type="match status" value="1"/>
</dbReference>
<dbReference type="Gene3D" id="1.10.10.10">
    <property type="entry name" value="Winged helix-like DNA-binding domain superfamily/Winged helix DNA-binding domain"/>
    <property type="match status" value="1"/>
</dbReference>
<dbReference type="PROSITE" id="PS51077">
    <property type="entry name" value="HTH_ICLR"/>
    <property type="match status" value="1"/>
</dbReference>
<dbReference type="InterPro" id="IPR036390">
    <property type="entry name" value="WH_DNA-bd_sf"/>
</dbReference>